<evidence type="ECO:0000256" key="1">
    <source>
        <dbReference type="ARBA" id="ARBA00010928"/>
    </source>
</evidence>
<dbReference type="GO" id="GO:0000166">
    <property type="term" value="F:nucleotide binding"/>
    <property type="evidence" value="ECO:0007669"/>
    <property type="project" value="InterPro"/>
</dbReference>
<dbReference type="InterPro" id="IPR004104">
    <property type="entry name" value="Gfo/Idh/MocA-like_OxRdtase_C"/>
</dbReference>
<dbReference type="InterPro" id="IPR036291">
    <property type="entry name" value="NAD(P)-bd_dom_sf"/>
</dbReference>
<dbReference type="Gene3D" id="3.30.360.10">
    <property type="entry name" value="Dihydrodipicolinate Reductase, domain 2"/>
    <property type="match status" value="1"/>
</dbReference>
<dbReference type="SUPFAM" id="SSF51735">
    <property type="entry name" value="NAD(P)-binding Rossmann-fold domains"/>
    <property type="match status" value="1"/>
</dbReference>
<evidence type="ECO:0000259" key="3">
    <source>
        <dbReference type="Pfam" id="PF01408"/>
    </source>
</evidence>
<dbReference type="PANTHER" id="PTHR43818:SF11">
    <property type="entry name" value="BCDNA.GH03377"/>
    <property type="match status" value="1"/>
</dbReference>
<dbReference type="InterPro" id="IPR000683">
    <property type="entry name" value="Gfo/Idh/MocA-like_OxRdtase_N"/>
</dbReference>
<gene>
    <name evidence="5" type="ORF">C7B46_07365</name>
</gene>
<dbReference type="GO" id="GO:0016491">
    <property type="term" value="F:oxidoreductase activity"/>
    <property type="evidence" value="ECO:0007669"/>
    <property type="project" value="UniProtKB-KW"/>
</dbReference>
<evidence type="ECO:0000313" key="6">
    <source>
        <dbReference type="Proteomes" id="UP000242972"/>
    </source>
</evidence>
<evidence type="ECO:0008006" key="7">
    <source>
        <dbReference type="Google" id="ProtNLM"/>
    </source>
</evidence>
<sequence>MNLLRVVVIGTGFGARVHVPAYQLHPRYELVGIGSMRQGRGEEWGKSLGIAGSSNWRDLIDDVCPDVVSIATNPSWHYDMSIYAMEHDAHVLCEKPMALSLTEAAAMVRVSENTGKHAWINHEFRYFPARQIVKEWIDEGKIGVPLSVVMAGGAGGYEAAYHRPINWLTQESHGGGFLGAIGSHWIDTLRWWLGDIQYVTGELMRDVPERATGIARADDGFVGFLHLSSGASALLSWHVAAPSARGVRFEVMGTEATIRVDNDRRVWISQDANWEEVTVPDTEWPTNLPENAPYLLGNMIALLDDMADAIDGEPQSPLLVPFSEGYEVMRVMDAWTRSFQNGTRQFLL</sequence>
<dbReference type="Gene3D" id="3.40.50.720">
    <property type="entry name" value="NAD(P)-binding Rossmann-like Domain"/>
    <property type="match status" value="1"/>
</dbReference>
<name>A0A2T2XHW8_9FIRM</name>
<dbReference type="PANTHER" id="PTHR43818">
    <property type="entry name" value="BCDNA.GH03377"/>
    <property type="match status" value="1"/>
</dbReference>
<comment type="similarity">
    <text evidence="1">Belongs to the Gfo/Idh/MocA family.</text>
</comment>
<comment type="caution">
    <text evidence="5">The sequence shown here is derived from an EMBL/GenBank/DDBJ whole genome shotgun (WGS) entry which is preliminary data.</text>
</comment>
<dbReference type="EMBL" id="PXYW01000013">
    <property type="protein sequence ID" value="PSR34070.1"/>
    <property type="molecule type" value="Genomic_DNA"/>
</dbReference>
<dbReference type="Proteomes" id="UP000242972">
    <property type="component" value="Unassembled WGS sequence"/>
</dbReference>
<feature type="domain" description="Gfo/Idh/MocA-like oxidoreductase N-terminal" evidence="3">
    <location>
        <begin position="4"/>
        <end position="122"/>
    </location>
</feature>
<keyword evidence="2" id="KW-0560">Oxidoreductase</keyword>
<reference evidence="5 6" key="1">
    <citation type="journal article" date="2014" name="BMC Genomics">
        <title>Comparison of environmental and isolate Sulfobacillus genomes reveals diverse carbon, sulfur, nitrogen, and hydrogen metabolisms.</title>
        <authorList>
            <person name="Justice N.B."/>
            <person name="Norman A."/>
            <person name="Brown C.T."/>
            <person name="Singh A."/>
            <person name="Thomas B.C."/>
            <person name="Banfield J.F."/>
        </authorList>
    </citation>
    <scope>NUCLEOTIDE SEQUENCE [LARGE SCALE GENOMIC DNA]</scope>
    <source>
        <strain evidence="5">AMDSBA4</strain>
    </source>
</reference>
<evidence type="ECO:0000313" key="5">
    <source>
        <dbReference type="EMBL" id="PSR34070.1"/>
    </source>
</evidence>
<accession>A0A2T2XHW8</accession>
<evidence type="ECO:0000256" key="2">
    <source>
        <dbReference type="ARBA" id="ARBA00023002"/>
    </source>
</evidence>
<feature type="domain" description="Gfo/Idh/MocA-like oxidoreductase C-terminal" evidence="4">
    <location>
        <begin position="134"/>
        <end position="343"/>
    </location>
</feature>
<dbReference type="Pfam" id="PF01408">
    <property type="entry name" value="GFO_IDH_MocA"/>
    <property type="match status" value="1"/>
</dbReference>
<proteinExistence type="inferred from homology"/>
<dbReference type="Pfam" id="PF02894">
    <property type="entry name" value="GFO_IDH_MocA_C"/>
    <property type="match status" value="1"/>
</dbReference>
<evidence type="ECO:0000259" key="4">
    <source>
        <dbReference type="Pfam" id="PF02894"/>
    </source>
</evidence>
<organism evidence="5 6">
    <name type="scientific">Sulfobacillus benefaciens</name>
    <dbReference type="NCBI Taxonomy" id="453960"/>
    <lineage>
        <taxon>Bacteria</taxon>
        <taxon>Bacillati</taxon>
        <taxon>Bacillota</taxon>
        <taxon>Clostridia</taxon>
        <taxon>Eubacteriales</taxon>
        <taxon>Clostridiales Family XVII. Incertae Sedis</taxon>
        <taxon>Sulfobacillus</taxon>
    </lineage>
</organism>
<dbReference type="SUPFAM" id="SSF55347">
    <property type="entry name" value="Glyceraldehyde-3-phosphate dehydrogenase-like, C-terminal domain"/>
    <property type="match status" value="1"/>
</dbReference>
<protein>
    <recommendedName>
        <fullName evidence="7">Gfo/Idh/MocA family oxidoreductase</fullName>
    </recommendedName>
</protein>
<dbReference type="AlphaFoldDB" id="A0A2T2XHW8"/>
<dbReference type="InterPro" id="IPR050463">
    <property type="entry name" value="Gfo/Idh/MocA_oxidrdct_glycsds"/>
</dbReference>